<proteinExistence type="predicted"/>
<sequence length="188" mass="22561">MSNTTYKLEESRFFLDKMIENRKRLPDFDYYFNAYISSARSILWIMKNEYTHKDGWKEWYNSIETTKEEDEFNRNINELRVRSLKKNPPRTKEYVGMTTQTENIDIINEIREFMGGKTKMKCDISFEPINENEALGVKKDSKKLSISGKVVSYRTIDEFKNEDVIKIAKKYFEWLEVIVDGCETRFKY</sequence>
<dbReference type="RefSeq" id="WP_077867502.1">
    <property type="nucleotide sequence ID" value="NZ_LZYZ01000012.1"/>
</dbReference>
<gene>
    <name evidence="1" type="ORF">CLOSAC_45540</name>
</gene>
<protein>
    <submittedName>
        <fullName evidence="1">Uncharacterized protein</fullName>
    </submittedName>
</protein>
<dbReference type="EMBL" id="LZYZ01000012">
    <property type="protein sequence ID" value="OOM05685.1"/>
    <property type="molecule type" value="Genomic_DNA"/>
</dbReference>
<reference evidence="1 2" key="1">
    <citation type="submission" date="2016-05" db="EMBL/GenBank/DDBJ databases">
        <title>Microbial solvent formation.</title>
        <authorList>
            <person name="Poehlein A."/>
            <person name="Montoya Solano J.D."/>
            <person name="Flitsch S."/>
            <person name="Krabben P."/>
            <person name="Duerre P."/>
            <person name="Daniel R."/>
        </authorList>
    </citation>
    <scope>NUCLEOTIDE SEQUENCE [LARGE SCALE GENOMIC DNA]</scope>
    <source>
        <strain evidence="1 2">L1-8</strain>
    </source>
</reference>
<accession>A0A1S8MNB9</accession>
<evidence type="ECO:0000313" key="1">
    <source>
        <dbReference type="EMBL" id="OOM05685.1"/>
    </source>
</evidence>
<name>A0A1S8MNB9_CLOSA</name>
<dbReference type="Proteomes" id="UP000191154">
    <property type="component" value="Unassembled WGS sequence"/>
</dbReference>
<dbReference type="AlphaFoldDB" id="A0A1S8MNB9"/>
<organism evidence="1 2">
    <name type="scientific">Clostridium saccharobutylicum</name>
    <dbReference type="NCBI Taxonomy" id="169679"/>
    <lineage>
        <taxon>Bacteria</taxon>
        <taxon>Bacillati</taxon>
        <taxon>Bacillota</taxon>
        <taxon>Clostridia</taxon>
        <taxon>Eubacteriales</taxon>
        <taxon>Clostridiaceae</taxon>
        <taxon>Clostridium</taxon>
    </lineage>
</organism>
<evidence type="ECO:0000313" key="2">
    <source>
        <dbReference type="Proteomes" id="UP000191154"/>
    </source>
</evidence>
<comment type="caution">
    <text evidence="1">The sequence shown here is derived from an EMBL/GenBank/DDBJ whole genome shotgun (WGS) entry which is preliminary data.</text>
</comment>